<evidence type="ECO:0000256" key="6">
    <source>
        <dbReference type="ARBA" id="ARBA00023316"/>
    </source>
</evidence>
<dbReference type="Gene3D" id="1.10.101.10">
    <property type="entry name" value="PGBD-like superfamily/PGBD"/>
    <property type="match status" value="1"/>
</dbReference>
<comment type="similarity">
    <text evidence="2">Belongs to the YkuD family.</text>
</comment>
<dbReference type="Pfam" id="PF20142">
    <property type="entry name" value="Scaffold"/>
    <property type="match status" value="1"/>
</dbReference>
<dbReference type="CDD" id="cd16913">
    <property type="entry name" value="YkuD_like"/>
    <property type="match status" value="1"/>
</dbReference>
<evidence type="ECO:0000256" key="8">
    <source>
        <dbReference type="SAM" id="SignalP"/>
    </source>
</evidence>
<keyword evidence="8" id="KW-0732">Signal</keyword>
<evidence type="ECO:0000313" key="11">
    <source>
        <dbReference type="Proteomes" id="UP000186313"/>
    </source>
</evidence>
<dbReference type="Proteomes" id="UP000186313">
    <property type="component" value="Unassembled WGS sequence"/>
</dbReference>
<evidence type="ECO:0000256" key="5">
    <source>
        <dbReference type="ARBA" id="ARBA00022984"/>
    </source>
</evidence>
<evidence type="ECO:0000256" key="7">
    <source>
        <dbReference type="PROSITE-ProRule" id="PRU01373"/>
    </source>
</evidence>
<protein>
    <submittedName>
        <fullName evidence="10">Peptidase</fullName>
    </submittedName>
</protein>
<dbReference type="Pfam" id="PF01471">
    <property type="entry name" value="PG_binding_1"/>
    <property type="match status" value="1"/>
</dbReference>
<keyword evidence="5 7" id="KW-0573">Peptidoglycan synthesis</keyword>
<dbReference type="PROSITE" id="PS52029">
    <property type="entry name" value="LD_TPASE"/>
    <property type="match status" value="1"/>
</dbReference>
<dbReference type="UniPathway" id="UPA00219"/>
<evidence type="ECO:0000256" key="4">
    <source>
        <dbReference type="ARBA" id="ARBA00022960"/>
    </source>
</evidence>
<gene>
    <name evidence="10" type="ORF">BIY22_04360</name>
</gene>
<proteinExistence type="inferred from homology"/>
<feature type="active site" description="Proton donor/acceptor" evidence="7">
    <location>
        <position position="423"/>
    </location>
</feature>
<keyword evidence="3" id="KW-0808">Transferase</keyword>
<dbReference type="GO" id="GO:0008360">
    <property type="term" value="P:regulation of cell shape"/>
    <property type="evidence" value="ECO:0007669"/>
    <property type="project" value="UniProtKB-UniRule"/>
</dbReference>
<evidence type="ECO:0000256" key="3">
    <source>
        <dbReference type="ARBA" id="ARBA00022679"/>
    </source>
</evidence>
<dbReference type="InterPro" id="IPR002477">
    <property type="entry name" value="Peptidoglycan-bd-like"/>
</dbReference>
<dbReference type="InterPro" id="IPR005490">
    <property type="entry name" value="LD_TPept_cat_dom"/>
</dbReference>
<keyword evidence="6 7" id="KW-0961">Cell wall biogenesis/degradation</keyword>
<dbReference type="SUPFAM" id="SSF47090">
    <property type="entry name" value="PGBD-like"/>
    <property type="match status" value="1"/>
</dbReference>
<evidence type="ECO:0000256" key="1">
    <source>
        <dbReference type="ARBA" id="ARBA00004752"/>
    </source>
</evidence>
<dbReference type="PANTHER" id="PTHR41533:SF1">
    <property type="entry name" value="L,D-TRANSPEPTIDASE YCBB-RELATED"/>
    <property type="match status" value="1"/>
</dbReference>
<dbReference type="STRING" id="1381081.BIY22_04360"/>
<dbReference type="InterPro" id="IPR036366">
    <property type="entry name" value="PGBDSf"/>
</dbReference>
<evidence type="ECO:0000256" key="2">
    <source>
        <dbReference type="ARBA" id="ARBA00005992"/>
    </source>
</evidence>
<dbReference type="AlphaFoldDB" id="A0A1Q9HIS7"/>
<dbReference type="GO" id="GO:0004180">
    <property type="term" value="F:carboxypeptidase activity"/>
    <property type="evidence" value="ECO:0007669"/>
    <property type="project" value="UniProtKB-ARBA"/>
</dbReference>
<name>A0A1Q9HIS7_9VIBR</name>
<reference evidence="10 11" key="1">
    <citation type="submission" date="2016-09" db="EMBL/GenBank/DDBJ databases">
        <title>Genomic Taxonomy of the Vibrionaceae.</title>
        <authorList>
            <person name="Gonzalez-Castillo A."/>
            <person name="Gomez-Gil B."/>
            <person name="Enciso-Ibarra K."/>
        </authorList>
    </citation>
    <scope>NUCLEOTIDE SEQUENCE [LARGE SCALE GENOMIC DNA]</scope>
    <source>
        <strain evidence="10 11">CAIM 703</strain>
    </source>
</reference>
<dbReference type="InterPro" id="IPR045380">
    <property type="entry name" value="LD_TPept_scaffold_dom"/>
</dbReference>
<evidence type="ECO:0000313" key="10">
    <source>
        <dbReference type="EMBL" id="OLQ90238.1"/>
    </source>
</evidence>
<dbReference type="Gene3D" id="2.40.440.10">
    <property type="entry name" value="L,D-transpeptidase catalytic domain-like"/>
    <property type="match status" value="1"/>
</dbReference>
<feature type="active site" description="Nucleophile" evidence="7">
    <location>
        <position position="442"/>
    </location>
</feature>
<dbReference type="PANTHER" id="PTHR41533">
    <property type="entry name" value="L,D-TRANSPEPTIDASE HI_1667-RELATED"/>
    <property type="match status" value="1"/>
</dbReference>
<keyword evidence="4 7" id="KW-0133">Cell shape</keyword>
<dbReference type="GO" id="GO:0009252">
    <property type="term" value="P:peptidoglycan biosynthetic process"/>
    <property type="evidence" value="ECO:0007669"/>
    <property type="project" value="UniProtKB-UniPathway"/>
</dbReference>
<feature type="chain" id="PRO_5012909504" evidence="8">
    <location>
        <begin position="21"/>
        <end position="510"/>
    </location>
</feature>
<dbReference type="Pfam" id="PF03734">
    <property type="entry name" value="YkuD"/>
    <property type="match status" value="1"/>
</dbReference>
<dbReference type="EMBL" id="MJMJ01000012">
    <property type="protein sequence ID" value="OLQ90238.1"/>
    <property type="molecule type" value="Genomic_DNA"/>
</dbReference>
<dbReference type="GO" id="GO:0016740">
    <property type="term" value="F:transferase activity"/>
    <property type="evidence" value="ECO:0007669"/>
    <property type="project" value="UniProtKB-KW"/>
</dbReference>
<accession>A0A1Q9HIS7</accession>
<dbReference type="GO" id="GO:0071555">
    <property type="term" value="P:cell wall organization"/>
    <property type="evidence" value="ECO:0007669"/>
    <property type="project" value="UniProtKB-UniRule"/>
</dbReference>
<feature type="signal peptide" evidence="8">
    <location>
        <begin position="1"/>
        <end position="20"/>
    </location>
</feature>
<feature type="domain" description="L,D-TPase catalytic" evidence="9">
    <location>
        <begin position="289"/>
        <end position="466"/>
    </location>
</feature>
<dbReference type="RefSeq" id="WP_075707643.1">
    <property type="nucleotide sequence ID" value="NZ_MJMJ01000012.1"/>
</dbReference>
<dbReference type="InterPro" id="IPR036365">
    <property type="entry name" value="PGBD-like_sf"/>
</dbReference>
<sequence>MLRSGILLFAFSLMPSTVWAENYFEQIGWVEPNSAVEYQYPQQLEELYRSNDNQLIWFDLHQSSQLEFQLELIDKAGISPILSKQLNQLRYLRNSNLWYQYDLLATDTLLAYMSYAELAKQYGKTWFFEEKITQPLPLPSEAALADLKGSMQSLQLDALIDAYTPDDDSYQALISTYLRIASRIYDVVPLYTQSTRLKRVGDILESREALLQRLEQVDVDLVGIEREIGYYDNQLEDAVKQFQRIHGLKADGIIGPNTIRWLNKSSKDRLKIIAINAERSRIWPEQRNTIIVVNVPGYEMEYWFAGEQVFKSQVIVGRQKRPTPVMTSNLDSVILNPTWNVPWKIMVEDIIPAVQQDPNYLDKQNIKIIKSWTSSQIINPNMIDWYHTHPKAFPYRMRQMSGANNALGLYKFNTPNDRAIFLHDTPSKHLFEQPSRAFSSGCVRVKDADQLAALLLANQGLNLEEIQQITTQDNKSIPLRERIPVHIIYQTAWSEEGKVQYRDDIYRLDY</sequence>
<dbReference type="InterPro" id="IPR038063">
    <property type="entry name" value="Transpep_catalytic_dom"/>
</dbReference>
<dbReference type="OrthoDB" id="9778545at2"/>
<dbReference type="SUPFAM" id="SSF141523">
    <property type="entry name" value="L,D-transpeptidase catalytic domain-like"/>
    <property type="match status" value="1"/>
</dbReference>
<dbReference type="InterPro" id="IPR052905">
    <property type="entry name" value="LD-transpeptidase_YkuD-like"/>
</dbReference>
<organism evidence="10 11">
    <name type="scientific">Vibrio panuliri</name>
    <dbReference type="NCBI Taxonomy" id="1381081"/>
    <lineage>
        <taxon>Bacteria</taxon>
        <taxon>Pseudomonadati</taxon>
        <taxon>Pseudomonadota</taxon>
        <taxon>Gammaproteobacteria</taxon>
        <taxon>Vibrionales</taxon>
        <taxon>Vibrionaceae</taxon>
        <taxon>Vibrio</taxon>
    </lineage>
</organism>
<evidence type="ECO:0000259" key="9">
    <source>
        <dbReference type="PROSITE" id="PS52029"/>
    </source>
</evidence>
<comment type="pathway">
    <text evidence="1 7">Cell wall biogenesis; peptidoglycan biosynthesis.</text>
</comment>
<comment type="caution">
    <text evidence="10">The sequence shown here is derived from an EMBL/GenBank/DDBJ whole genome shotgun (WGS) entry which is preliminary data.</text>
</comment>